<reference evidence="6 7" key="1">
    <citation type="submission" date="2021-12" db="EMBL/GenBank/DDBJ databases">
        <title>Discovery of the Pendulisporaceae a myxobacterial family with distinct sporulation behavior and unique specialized metabolism.</title>
        <authorList>
            <person name="Garcia R."/>
            <person name="Popoff A."/>
            <person name="Bader C.D."/>
            <person name="Loehr J."/>
            <person name="Walesch S."/>
            <person name="Walt C."/>
            <person name="Boldt J."/>
            <person name="Bunk B."/>
            <person name="Haeckl F.J.F.P.J."/>
            <person name="Gunesch A.P."/>
            <person name="Birkelbach J."/>
            <person name="Nuebel U."/>
            <person name="Pietschmann T."/>
            <person name="Bach T."/>
            <person name="Mueller R."/>
        </authorList>
    </citation>
    <scope>NUCLEOTIDE SEQUENCE [LARGE SCALE GENOMIC DNA]</scope>
    <source>
        <strain evidence="6 7">MSr12523</strain>
    </source>
</reference>
<feature type="domain" description="HTH tetR-type" evidence="5">
    <location>
        <begin position="21"/>
        <end position="81"/>
    </location>
</feature>
<evidence type="ECO:0000259" key="5">
    <source>
        <dbReference type="PROSITE" id="PS50977"/>
    </source>
</evidence>
<keyword evidence="2 4" id="KW-0238">DNA-binding</keyword>
<evidence type="ECO:0000256" key="3">
    <source>
        <dbReference type="ARBA" id="ARBA00023163"/>
    </source>
</evidence>
<evidence type="ECO:0000256" key="2">
    <source>
        <dbReference type="ARBA" id="ARBA00023125"/>
    </source>
</evidence>
<evidence type="ECO:0000256" key="4">
    <source>
        <dbReference type="PROSITE-ProRule" id="PRU00335"/>
    </source>
</evidence>
<dbReference type="InterPro" id="IPR025996">
    <property type="entry name" value="MT1864/Rv1816-like_C"/>
</dbReference>
<protein>
    <submittedName>
        <fullName evidence="6">TetR/AcrR family transcriptional regulator</fullName>
    </submittedName>
</protein>
<dbReference type="PANTHER" id="PTHR30055:SF220">
    <property type="entry name" value="TETR-FAMILY REGULATORY PROTEIN"/>
    <property type="match status" value="1"/>
</dbReference>
<dbReference type="SUPFAM" id="SSF48498">
    <property type="entry name" value="Tetracyclin repressor-like, C-terminal domain"/>
    <property type="match status" value="1"/>
</dbReference>
<dbReference type="Pfam" id="PF00440">
    <property type="entry name" value="TetR_N"/>
    <property type="match status" value="1"/>
</dbReference>
<dbReference type="InterPro" id="IPR050109">
    <property type="entry name" value="HTH-type_TetR-like_transc_reg"/>
</dbReference>
<gene>
    <name evidence="6" type="ORF">LZC95_33965</name>
</gene>
<proteinExistence type="predicted"/>
<dbReference type="EMBL" id="CP089982">
    <property type="protein sequence ID" value="WXA91451.1"/>
    <property type="molecule type" value="Genomic_DNA"/>
</dbReference>
<dbReference type="Pfam" id="PF13305">
    <property type="entry name" value="TetR_C_33"/>
    <property type="match status" value="1"/>
</dbReference>
<accession>A0ABZ2JYB8</accession>
<dbReference type="PRINTS" id="PR00455">
    <property type="entry name" value="HTHTETR"/>
</dbReference>
<evidence type="ECO:0000313" key="7">
    <source>
        <dbReference type="Proteomes" id="UP001379533"/>
    </source>
</evidence>
<dbReference type="InterPro" id="IPR009057">
    <property type="entry name" value="Homeodomain-like_sf"/>
</dbReference>
<name>A0ABZ2JYB8_9BACT</name>
<keyword evidence="7" id="KW-1185">Reference proteome</keyword>
<evidence type="ECO:0000256" key="1">
    <source>
        <dbReference type="ARBA" id="ARBA00023015"/>
    </source>
</evidence>
<dbReference type="Gene3D" id="1.10.357.10">
    <property type="entry name" value="Tetracycline Repressor, domain 2"/>
    <property type="match status" value="1"/>
</dbReference>
<feature type="DNA-binding region" description="H-T-H motif" evidence="4">
    <location>
        <begin position="44"/>
        <end position="63"/>
    </location>
</feature>
<dbReference type="InterPro" id="IPR036271">
    <property type="entry name" value="Tet_transcr_reg_TetR-rel_C_sf"/>
</dbReference>
<sequence length="212" mass="22362">MARLPGGLRPQKKPAGRYHHGELRRALLDAALGIVEKDGTGAVSLSAAARRVGVSPQASYNHFRDKGALLAAMAEEGLRGLERSMREAGAADLGEGERLEAIGVAYVAHASAHPAHFRLLSAPELADKTEHPQLLAAYEAAFGVLLAAIEACQATGVVRKADARKLARAAWAMVHGVAWLLVDGQFAVAGADAAHVARESVRVLFKGLDARR</sequence>
<dbReference type="RefSeq" id="WP_394842071.1">
    <property type="nucleotide sequence ID" value="NZ_CP089982.1"/>
</dbReference>
<keyword evidence="3" id="KW-0804">Transcription</keyword>
<dbReference type="Proteomes" id="UP001379533">
    <property type="component" value="Chromosome"/>
</dbReference>
<organism evidence="6 7">
    <name type="scientific">Pendulispora brunnea</name>
    <dbReference type="NCBI Taxonomy" id="2905690"/>
    <lineage>
        <taxon>Bacteria</taxon>
        <taxon>Pseudomonadati</taxon>
        <taxon>Myxococcota</taxon>
        <taxon>Myxococcia</taxon>
        <taxon>Myxococcales</taxon>
        <taxon>Sorangiineae</taxon>
        <taxon>Pendulisporaceae</taxon>
        <taxon>Pendulispora</taxon>
    </lineage>
</organism>
<dbReference type="SUPFAM" id="SSF46689">
    <property type="entry name" value="Homeodomain-like"/>
    <property type="match status" value="1"/>
</dbReference>
<evidence type="ECO:0000313" key="6">
    <source>
        <dbReference type="EMBL" id="WXA91451.1"/>
    </source>
</evidence>
<dbReference type="PANTHER" id="PTHR30055">
    <property type="entry name" value="HTH-TYPE TRANSCRIPTIONAL REGULATOR RUTR"/>
    <property type="match status" value="1"/>
</dbReference>
<dbReference type="InterPro" id="IPR001647">
    <property type="entry name" value="HTH_TetR"/>
</dbReference>
<dbReference type="PROSITE" id="PS50977">
    <property type="entry name" value="HTH_TETR_2"/>
    <property type="match status" value="1"/>
</dbReference>
<keyword evidence="1" id="KW-0805">Transcription regulation</keyword>